<dbReference type="Proteomes" id="UP000030748">
    <property type="component" value="Unassembled WGS sequence"/>
</dbReference>
<keyword evidence="5" id="KW-0175">Coiled coil</keyword>
<dbReference type="eggNOG" id="ENOG502QTN3">
    <property type="taxonomic scope" value="Eukaryota"/>
</dbReference>
<sequence length="243" mass="26599">MGNQKLKWTAEEEETLRAGVGKHGTGKWKNILLDPEFKEKLSNRSNVDLKDKWRNLSVSGGFGASSVTPRGKATVTNVVTPMTEISPSVFVSKETVNDRLPHSPPNVDNALTDKMVLEALSSMKDCDGSDCDAIMGFVEVPKGYKIKEAERGTKTPTPQQHDVRSRPLQDSTPTIIVDTVEEAAKIAADLIAEAEYKSFLAAEAVKEAEKLSLIADNADVLLRSLKEILDEWDDKGNNKSSKS</sequence>
<dbReference type="PANTHER" id="PTHR46267">
    <property type="entry name" value="SINGLE MYB HISTONE 4"/>
    <property type="match status" value="1"/>
</dbReference>
<evidence type="ECO:0000256" key="9">
    <source>
        <dbReference type="ARBA" id="ARBA00032813"/>
    </source>
</evidence>
<evidence type="ECO:0000313" key="14">
    <source>
        <dbReference type="Proteomes" id="UP000030748"/>
    </source>
</evidence>
<dbReference type="SMART" id="SM00717">
    <property type="entry name" value="SANT"/>
    <property type="match status" value="1"/>
</dbReference>
<evidence type="ECO:0000256" key="1">
    <source>
        <dbReference type="ARBA" id="ARBA00004286"/>
    </source>
</evidence>
<dbReference type="InterPro" id="IPR001005">
    <property type="entry name" value="SANT/Myb"/>
</dbReference>
<evidence type="ECO:0000256" key="2">
    <source>
        <dbReference type="ARBA" id="ARBA00004604"/>
    </source>
</evidence>
<dbReference type="InterPro" id="IPR009057">
    <property type="entry name" value="Homeodomain-like_sf"/>
</dbReference>
<dbReference type="InterPro" id="IPR044597">
    <property type="entry name" value="SMH1-6"/>
</dbReference>
<protein>
    <recommendedName>
        <fullName evidence="9">MYB transcription factor</fullName>
    </recommendedName>
</protein>
<evidence type="ECO:0000259" key="12">
    <source>
        <dbReference type="PROSITE" id="PS51294"/>
    </source>
</evidence>
<dbReference type="Pfam" id="PF00249">
    <property type="entry name" value="Myb_DNA-binding"/>
    <property type="match status" value="1"/>
</dbReference>
<dbReference type="CDD" id="cd11660">
    <property type="entry name" value="SANT_TRF"/>
    <property type="match status" value="1"/>
</dbReference>
<keyword evidence="14" id="KW-1185">Reference proteome</keyword>
<accession>A0A022S3K0</accession>
<dbReference type="KEGG" id="egt:105948905"/>
<dbReference type="AlphaFoldDB" id="A0A022S3K0"/>
<evidence type="ECO:0000256" key="8">
    <source>
        <dbReference type="ARBA" id="ARBA00023242"/>
    </source>
</evidence>
<dbReference type="GO" id="GO:0005694">
    <property type="term" value="C:chromosome"/>
    <property type="evidence" value="ECO:0007669"/>
    <property type="project" value="UniProtKB-SubCell"/>
</dbReference>
<dbReference type="GO" id="GO:0003691">
    <property type="term" value="F:double-stranded telomeric DNA binding"/>
    <property type="evidence" value="ECO:0007669"/>
    <property type="project" value="InterPro"/>
</dbReference>
<dbReference type="EMBL" id="KI630171">
    <property type="protein sequence ID" value="EYU45870.1"/>
    <property type="molecule type" value="Genomic_DNA"/>
</dbReference>
<feature type="region of interest" description="Disordered" evidence="10">
    <location>
        <begin position="148"/>
        <end position="169"/>
    </location>
</feature>
<dbReference type="FunFam" id="1.10.10.60:FF:000168">
    <property type="entry name" value="Telomere repeat-binding factor 1"/>
    <property type="match status" value="1"/>
</dbReference>
<organism evidence="13 14">
    <name type="scientific">Erythranthe guttata</name>
    <name type="common">Yellow monkey flower</name>
    <name type="synonym">Mimulus guttatus</name>
    <dbReference type="NCBI Taxonomy" id="4155"/>
    <lineage>
        <taxon>Eukaryota</taxon>
        <taxon>Viridiplantae</taxon>
        <taxon>Streptophyta</taxon>
        <taxon>Embryophyta</taxon>
        <taxon>Tracheophyta</taxon>
        <taxon>Spermatophyta</taxon>
        <taxon>Magnoliopsida</taxon>
        <taxon>eudicotyledons</taxon>
        <taxon>Gunneridae</taxon>
        <taxon>Pentapetalae</taxon>
        <taxon>asterids</taxon>
        <taxon>lamiids</taxon>
        <taxon>Lamiales</taxon>
        <taxon>Phrymaceae</taxon>
        <taxon>Erythranthe</taxon>
    </lineage>
</organism>
<keyword evidence="4" id="KW-0805">Transcription regulation</keyword>
<dbReference type="PROSITE" id="PS50090">
    <property type="entry name" value="MYB_LIKE"/>
    <property type="match status" value="1"/>
</dbReference>
<dbReference type="Gene3D" id="1.10.10.60">
    <property type="entry name" value="Homeodomain-like"/>
    <property type="match status" value="1"/>
</dbReference>
<evidence type="ECO:0000256" key="4">
    <source>
        <dbReference type="ARBA" id="ARBA00023015"/>
    </source>
</evidence>
<evidence type="ECO:0000256" key="6">
    <source>
        <dbReference type="ARBA" id="ARBA00023125"/>
    </source>
</evidence>
<evidence type="ECO:0000256" key="3">
    <source>
        <dbReference type="ARBA" id="ARBA00022454"/>
    </source>
</evidence>
<dbReference type="OrthoDB" id="608866at2759"/>
<keyword evidence="7" id="KW-0804">Transcription</keyword>
<dbReference type="PANTHER" id="PTHR46267:SF15">
    <property type="entry name" value="WINGED HELIX-TURN-HELIX TRANSCRIPTION REPRESSOR DNA-BINDING PROTEIN-RELATED"/>
    <property type="match status" value="1"/>
</dbReference>
<evidence type="ECO:0000313" key="13">
    <source>
        <dbReference type="EMBL" id="EYU45870.1"/>
    </source>
</evidence>
<dbReference type="SUPFAM" id="SSF46689">
    <property type="entry name" value="Homeodomain-like"/>
    <property type="match status" value="1"/>
</dbReference>
<evidence type="ECO:0000256" key="5">
    <source>
        <dbReference type="ARBA" id="ARBA00023054"/>
    </source>
</evidence>
<evidence type="ECO:0000256" key="10">
    <source>
        <dbReference type="SAM" id="MobiDB-lite"/>
    </source>
</evidence>
<name>A0A022S3K0_ERYGU</name>
<reference evidence="13 14" key="1">
    <citation type="journal article" date="2013" name="Proc. Natl. Acad. Sci. U.S.A.">
        <title>Fine-scale variation in meiotic recombination in Mimulus inferred from population shotgun sequencing.</title>
        <authorList>
            <person name="Hellsten U."/>
            <person name="Wright K.M."/>
            <person name="Jenkins J."/>
            <person name="Shu S."/>
            <person name="Yuan Y."/>
            <person name="Wessler S.R."/>
            <person name="Schmutz J."/>
            <person name="Willis J.H."/>
            <person name="Rokhsar D.S."/>
        </authorList>
    </citation>
    <scope>NUCLEOTIDE SEQUENCE [LARGE SCALE GENOMIC DNA]</scope>
    <source>
        <strain evidence="14">cv. DUN x IM62</strain>
    </source>
</reference>
<comment type="subcellular location">
    <subcellularLocation>
        <location evidence="1">Chromosome</location>
    </subcellularLocation>
    <subcellularLocation>
        <location evidence="2">Nucleus</location>
        <location evidence="2">Nucleolus</location>
    </subcellularLocation>
</comment>
<evidence type="ECO:0000259" key="11">
    <source>
        <dbReference type="PROSITE" id="PS50090"/>
    </source>
</evidence>
<keyword evidence="6" id="KW-0238">DNA-binding</keyword>
<proteinExistence type="predicted"/>
<dbReference type="InterPro" id="IPR017930">
    <property type="entry name" value="Myb_dom"/>
</dbReference>
<dbReference type="OMA" id="MADYTER"/>
<dbReference type="GO" id="GO:0005730">
    <property type="term" value="C:nucleolus"/>
    <property type="evidence" value="ECO:0007669"/>
    <property type="project" value="UniProtKB-SubCell"/>
</dbReference>
<feature type="domain" description="Myb-like" evidence="11">
    <location>
        <begin position="1"/>
        <end position="57"/>
    </location>
</feature>
<gene>
    <name evidence="13" type="ORF">MIMGU_mgv1a012697mg</name>
</gene>
<dbReference type="PROSITE" id="PS51294">
    <property type="entry name" value="HTH_MYB"/>
    <property type="match status" value="1"/>
</dbReference>
<evidence type="ECO:0000256" key="7">
    <source>
        <dbReference type="ARBA" id="ARBA00023163"/>
    </source>
</evidence>
<keyword evidence="3" id="KW-0158">Chromosome</keyword>
<feature type="domain" description="HTH myb-type" evidence="12">
    <location>
        <begin position="1"/>
        <end position="61"/>
    </location>
</feature>
<keyword evidence="8" id="KW-0539">Nucleus</keyword>
<dbReference type="PhylomeDB" id="A0A022S3K0"/>